<organism evidence="2 3">
    <name type="scientific">Planococcus shixiaomingii</name>
    <dbReference type="NCBI Taxonomy" id="3058393"/>
    <lineage>
        <taxon>Bacteria</taxon>
        <taxon>Bacillati</taxon>
        <taxon>Bacillota</taxon>
        <taxon>Bacilli</taxon>
        <taxon>Bacillales</taxon>
        <taxon>Caryophanaceae</taxon>
        <taxon>Planococcus</taxon>
    </lineage>
</organism>
<dbReference type="NCBIfam" id="TIGR02937">
    <property type="entry name" value="sigma70-ECF"/>
    <property type="match status" value="1"/>
</dbReference>
<evidence type="ECO:0000313" key="2">
    <source>
        <dbReference type="EMBL" id="MDN7241591.1"/>
    </source>
</evidence>
<dbReference type="InterPro" id="IPR014284">
    <property type="entry name" value="RNA_pol_sigma-70_dom"/>
</dbReference>
<protein>
    <submittedName>
        <fullName evidence="2">Sigma-70 family RNA polymerase sigma factor</fullName>
    </submittedName>
</protein>
<dbReference type="InterPro" id="IPR013324">
    <property type="entry name" value="RNA_pol_sigma_r3/r4-like"/>
</dbReference>
<dbReference type="Proteomes" id="UP001172055">
    <property type="component" value="Unassembled WGS sequence"/>
</dbReference>
<dbReference type="SUPFAM" id="SSF88659">
    <property type="entry name" value="Sigma3 and sigma4 domains of RNA polymerase sigma factors"/>
    <property type="match status" value="1"/>
</dbReference>
<name>A0ABT8N116_9BACL</name>
<feature type="domain" description="RNA polymerase sigma-70 region 2" evidence="1">
    <location>
        <begin position="7"/>
        <end position="74"/>
    </location>
</feature>
<dbReference type="InterPro" id="IPR013325">
    <property type="entry name" value="RNA_pol_sigma_r2"/>
</dbReference>
<dbReference type="EMBL" id="JAUJWV010000001">
    <property type="protein sequence ID" value="MDN7241591.1"/>
    <property type="molecule type" value="Genomic_DNA"/>
</dbReference>
<dbReference type="SUPFAM" id="SSF88946">
    <property type="entry name" value="Sigma2 domain of RNA polymerase sigma factors"/>
    <property type="match status" value="1"/>
</dbReference>
<sequence length="170" mass="19952">MDQFDKLVEQYAPMISAIIRKLHIYREFEMFRQVGKVALWQAHERFDENKGNFTPFAYRSIYGAMLDELKRESRFTSKVTVMENDNFEWIVDPYIKEEMPDWLDQVLLSLEERAMLESLFIEGSSVAELANQHKISLAGMKKRRERLLKKVKAQLQGKKGISINCNGVKD</sequence>
<proteinExistence type="predicted"/>
<evidence type="ECO:0000313" key="3">
    <source>
        <dbReference type="Proteomes" id="UP001172055"/>
    </source>
</evidence>
<reference evidence="2 3" key="1">
    <citation type="submission" date="2023-06" db="EMBL/GenBank/DDBJ databases">
        <title>Novel species in genus Planococcus.</title>
        <authorList>
            <person name="Ning S."/>
        </authorList>
    </citation>
    <scope>NUCLEOTIDE SEQUENCE [LARGE SCALE GENOMIC DNA]</scope>
    <source>
        <strain evidence="2 3">N028</strain>
    </source>
</reference>
<dbReference type="Gene3D" id="1.10.1740.10">
    <property type="match status" value="1"/>
</dbReference>
<gene>
    <name evidence="2" type="ORF">QWY14_07290</name>
</gene>
<evidence type="ECO:0000259" key="1">
    <source>
        <dbReference type="Pfam" id="PF04542"/>
    </source>
</evidence>
<dbReference type="Pfam" id="PF04542">
    <property type="entry name" value="Sigma70_r2"/>
    <property type="match status" value="1"/>
</dbReference>
<dbReference type="Gene3D" id="1.10.10.10">
    <property type="entry name" value="Winged helix-like DNA-binding domain superfamily/Winged helix DNA-binding domain"/>
    <property type="match status" value="1"/>
</dbReference>
<comment type="caution">
    <text evidence="2">The sequence shown here is derived from an EMBL/GenBank/DDBJ whole genome shotgun (WGS) entry which is preliminary data.</text>
</comment>
<dbReference type="InterPro" id="IPR007627">
    <property type="entry name" value="RNA_pol_sigma70_r2"/>
</dbReference>
<accession>A0ABT8N116</accession>
<keyword evidence="3" id="KW-1185">Reference proteome</keyword>
<dbReference type="RefSeq" id="WP_301723177.1">
    <property type="nucleotide sequence ID" value="NZ_JAUJWV010000001.1"/>
</dbReference>
<dbReference type="InterPro" id="IPR036388">
    <property type="entry name" value="WH-like_DNA-bd_sf"/>
</dbReference>